<evidence type="ECO:0000313" key="9">
    <source>
        <dbReference type="EMBL" id="ODV69494.1"/>
    </source>
</evidence>
<keyword evidence="3" id="KW-0805">Transcription regulation</keyword>
<feature type="region of interest" description="Disordered" evidence="7">
    <location>
        <begin position="338"/>
        <end position="504"/>
    </location>
</feature>
<evidence type="ECO:0000256" key="2">
    <source>
        <dbReference type="ARBA" id="ARBA00007163"/>
    </source>
</evidence>
<keyword evidence="5" id="KW-0804">Transcription</keyword>
<comment type="subcellular location">
    <subcellularLocation>
        <location evidence="1">Nucleus</location>
    </subcellularLocation>
</comment>
<feature type="region of interest" description="Disordered" evidence="7">
    <location>
        <begin position="780"/>
        <end position="804"/>
    </location>
</feature>
<sequence>MSSDLKTSFDLEPNPFERSFATKDGISQPVAPAARNDEVSTISNGSRSSSTNKHNLHIPNISNLNQNSTRLPGITPPLFTPGGRRLPTLGLSPSGPLSNPGTPGLWNSLLNVTNSHDTNNGHSQSHHPSHHPSHHHAPSNLIPSFNHSTGKKSGLTPNESNLRSGLTPGGLNHPSGFPFGNQVPGLTTPSALLNSPMTPGLSSLLGMGNNHNHNHNSTNHNQTPGQPDIFNYPLPPPGVSSSNTNLPPPAPPNSQAVHHSLHAASTASQPPAPPAAQAPAPPTASNTATNAAPSAATTAPAPVPAPVPASSTASGAIAAPTAAPVSNDLAPALIKAAPAPPASATDNQKQVDAPSLANSNSTTSTTSSDTIPTKSKTTKPSAKSTPDTNAINGKRRKSSTTQEKSKKAKIQIKKEDSAAEPSIPLHAQSSTNTIDTHIASSVSSSSASPPNMDVTPTTAVINSRKTSGTKKETRPDNQDISTTKSLSSGGRKPKGNAEEKRKNFLERNRVAASKCRQRKKQLLQKMEDELTFYSTGYRELSAHVTQLREQLLNVRGVLVGHKDCSVLISAVGGFDQLNNIIRQTDYVAHMTSGSQNSITSIPSTIPTTLNNGVSPDTSNNSNPENYSNHSVPTQMTFARDNTAPSSENIPTNGSMNFHQPNPPHSHLPNPASQQAMPQTSLVSHHSLLDLPAAAAAANNNNNGNNNNATTGPHPNRISIDNPNQLRAIHSMSNIAAMNSVNQPPHHQNFDHRRQLSNLPENASSSNFNLRAVNSMIDLQHHHNSGNNDANTNLPQALSNQFGLS</sequence>
<dbReference type="InterPro" id="IPR051027">
    <property type="entry name" value="bZIP_transcription_factors"/>
</dbReference>
<feature type="compositionally biased region" description="Polar residues" evidence="7">
    <location>
        <begin position="670"/>
        <end position="679"/>
    </location>
</feature>
<feature type="compositionally biased region" description="Low complexity" evidence="7">
    <location>
        <begin position="439"/>
        <end position="448"/>
    </location>
</feature>
<dbReference type="EMBL" id="KV454538">
    <property type="protein sequence ID" value="ODV69494.1"/>
    <property type="molecule type" value="Genomic_DNA"/>
</dbReference>
<evidence type="ECO:0000313" key="10">
    <source>
        <dbReference type="Proteomes" id="UP000095085"/>
    </source>
</evidence>
<feature type="domain" description="BZIP" evidence="8">
    <location>
        <begin position="498"/>
        <end position="561"/>
    </location>
</feature>
<evidence type="ECO:0000256" key="1">
    <source>
        <dbReference type="ARBA" id="ARBA00004123"/>
    </source>
</evidence>
<feature type="region of interest" description="Disordered" evidence="7">
    <location>
        <begin position="1"/>
        <end position="312"/>
    </location>
</feature>
<dbReference type="GeneID" id="30998372"/>
<feature type="region of interest" description="Disordered" evidence="7">
    <location>
        <begin position="696"/>
        <end position="719"/>
    </location>
</feature>
<name>A0A1E4RQD0_9ASCO</name>
<feature type="compositionally biased region" description="Low complexity" evidence="7">
    <location>
        <begin position="86"/>
        <end position="105"/>
    </location>
</feature>
<comment type="similarity">
    <text evidence="2">Belongs to the bZIP family.</text>
</comment>
<accession>A0A1E4RQD0</accession>
<proteinExistence type="inferred from homology"/>
<feature type="compositionally biased region" description="Polar residues" evidence="7">
    <location>
        <begin position="454"/>
        <end position="466"/>
    </location>
</feature>
<reference evidence="10" key="1">
    <citation type="submission" date="2016-05" db="EMBL/GenBank/DDBJ databases">
        <title>Comparative genomics of biotechnologically important yeasts.</title>
        <authorList>
            <consortium name="DOE Joint Genome Institute"/>
            <person name="Riley R."/>
            <person name="Haridas S."/>
            <person name="Wolfe K.H."/>
            <person name="Lopes M.R."/>
            <person name="Hittinger C.T."/>
            <person name="Goker M."/>
            <person name="Salamov A."/>
            <person name="Wisecaver J."/>
            <person name="Long T.M."/>
            <person name="Aerts A.L."/>
            <person name="Barry K."/>
            <person name="Choi C."/>
            <person name="Clum A."/>
            <person name="Coughlan A.Y."/>
            <person name="Deshpande S."/>
            <person name="Douglass A.P."/>
            <person name="Hanson S.J."/>
            <person name="Klenk H.-P."/>
            <person name="Labutti K."/>
            <person name="Lapidus A."/>
            <person name="Lindquist E."/>
            <person name="Lipzen A."/>
            <person name="Meier-Kolthoff J.P."/>
            <person name="Ohm R.A."/>
            <person name="Otillar R.P."/>
            <person name="Pangilinan J."/>
            <person name="Peng Y."/>
            <person name="Rokas A."/>
            <person name="Rosa C.A."/>
            <person name="Scheuner C."/>
            <person name="Sibirny A.A."/>
            <person name="Slot J.C."/>
            <person name="Stielow J.B."/>
            <person name="Sun H."/>
            <person name="Kurtzman C.P."/>
            <person name="Blackwell M."/>
            <person name="Grigoriev I.V."/>
            <person name="Jeffries T.W."/>
        </authorList>
    </citation>
    <scope>NUCLEOTIDE SEQUENCE [LARGE SCALE GENOMIC DNA]</scope>
    <source>
        <strain evidence="10">NRRL Y-1933</strain>
    </source>
</reference>
<dbReference type="PROSITE" id="PS50217">
    <property type="entry name" value="BZIP"/>
    <property type="match status" value="1"/>
</dbReference>
<dbReference type="OrthoDB" id="295274at2759"/>
<feature type="compositionally biased region" description="Low complexity" evidence="7">
    <location>
        <begin position="40"/>
        <end position="52"/>
    </location>
</feature>
<keyword evidence="6" id="KW-0539">Nucleus</keyword>
<dbReference type="AlphaFoldDB" id="A0A1E4RQD0"/>
<evidence type="ECO:0000256" key="7">
    <source>
        <dbReference type="SAM" id="MobiDB-lite"/>
    </source>
</evidence>
<evidence type="ECO:0000256" key="6">
    <source>
        <dbReference type="ARBA" id="ARBA00023242"/>
    </source>
</evidence>
<feature type="compositionally biased region" description="Low complexity" evidence="7">
    <location>
        <begin position="597"/>
        <end position="608"/>
    </location>
</feature>
<feature type="compositionally biased region" description="Polar residues" evidence="7">
    <location>
        <begin position="478"/>
        <end position="488"/>
    </location>
</feature>
<dbReference type="FunFam" id="1.20.5.170:FF:000053">
    <property type="entry name" value="BZIP transcription factor AtfA"/>
    <property type="match status" value="1"/>
</dbReference>
<dbReference type="Gene3D" id="1.20.5.170">
    <property type="match status" value="1"/>
</dbReference>
<feature type="compositionally biased region" description="Low complexity" evidence="7">
    <location>
        <begin position="354"/>
        <end position="388"/>
    </location>
</feature>
<feature type="compositionally biased region" description="Basic residues" evidence="7">
    <location>
        <begin position="124"/>
        <end position="137"/>
    </location>
</feature>
<feature type="compositionally biased region" description="Low complexity" evidence="7">
    <location>
        <begin position="696"/>
        <end position="708"/>
    </location>
</feature>
<feature type="compositionally biased region" description="Pro residues" evidence="7">
    <location>
        <begin position="270"/>
        <end position="282"/>
    </location>
</feature>
<organism evidence="9 10">
    <name type="scientific">Hyphopichia burtonii NRRL Y-1933</name>
    <dbReference type="NCBI Taxonomy" id="984485"/>
    <lineage>
        <taxon>Eukaryota</taxon>
        <taxon>Fungi</taxon>
        <taxon>Dikarya</taxon>
        <taxon>Ascomycota</taxon>
        <taxon>Saccharomycotina</taxon>
        <taxon>Pichiomycetes</taxon>
        <taxon>Debaryomycetaceae</taxon>
        <taxon>Hyphopichia</taxon>
    </lineage>
</organism>
<feature type="region of interest" description="Disordered" evidence="7">
    <location>
        <begin position="594"/>
        <end position="679"/>
    </location>
</feature>
<dbReference type="STRING" id="984485.A0A1E4RQD0"/>
<keyword evidence="4" id="KW-0238">DNA-binding</keyword>
<feature type="compositionally biased region" description="Basic and acidic residues" evidence="7">
    <location>
        <begin position="495"/>
        <end position="504"/>
    </location>
</feature>
<dbReference type="RefSeq" id="XP_020078561.1">
    <property type="nucleotide sequence ID" value="XM_020223823.1"/>
</dbReference>
<dbReference type="GO" id="GO:0003677">
    <property type="term" value="F:DNA binding"/>
    <property type="evidence" value="ECO:0007669"/>
    <property type="project" value="UniProtKB-KW"/>
</dbReference>
<evidence type="ECO:0000256" key="4">
    <source>
        <dbReference type="ARBA" id="ARBA00023125"/>
    </source>
</evidence>
<evidence type="ECO:0000259" key="8">
    <source>
        <dbReference type="PROSITE" id="PS50217"/>
    </source>
</evidence>
<gene>
    <name evidence="9" type="ORF">HYPBUDRAFT_8869</name>
</gene>
<dbReference type="SMART" id="SM00338">
    <property type="entry name" value="BRLZ"/>
    <property type="match status" value="1"/>
</dbReference>
<feature type="compositionally biased region" description="Polar residues" evidence="7">
    <location>
        <begin position="642"/>
        <end position="659"/>
    </location>
</feature>
<dbReference type="InterPro" id="IPR046347">
    <property type="entry name" value="bZIP_sf"/>
</dbReference>
<feature type="compositionally biased region" description="Polar residues" evidence="7">
    <location>
        <begin position="609"/>
        <end position="636"/>
    </location>
</feature>
<feature type="compositionally biased region" description="Low complexity" evidence="7">
    <location>
        <begin position="209"/>
        <end position="221"/>
    </location>
</feature>
<protein>
    <recommendedName>
        <fullName evidence="8">BZIP domain-containing protein</fullName>
    </recommendedName>
</protein>
<dbReference type="InterPro" id="IPR004827">
    <property type="entry name" value="bZIP"/>
</dbReference>
<dbReference type="GO" id="GO:0005634">
    <property type="term" value="C:nucleus"/>
    <property type="evidence" value="ECO:0007669"/>
    <property type="project" value="UniProtKB-SubCell"/>
</dbReference>
<feature type="compositionally biased region" description="Polar residues" evidence="7">
    <location>
        <begin position="108"/>
        <end position="121"/>
    </location>
</feature>
<feature type="compositionally biased region" description="Polar residues" evidence="7">
    <location>
        <begin position="784"/>
        <end position="804"/>
    </location>
</feature>
<dbReference type="Proteomes" id="UP000095085">
    <property type="component" value="Unassembled WGS sequence"/>
</dbReference>
<feature type="compositionally biased region" description="Polar residues" evidence="7">
    <location>
        <begin position="184"/>
        <end position="201"/>
    </location>
</feature>
<evidence type="ECO:0000256" key="5">
    <source>
        <dbReference type="ARBA" id="ARBA00023163"/>
    </source>
</evidence>
<feature type="compositionally biased region" description="Low complexity" evidence="7">
    <location>
        <begin position="283"/>
        <end position="300"/>
    </location>
</feature>
<dbReference type="CDD" id="cd14687">
    <property type="entry name" value="bZIP_ATF2"/>
    <property type="match status" value="1"/>
</dbReference>
<dbReference type="PANTHER" id="PTHR19304">
    <property type="entry name" value="CYCLIC-AMP RESPONSE ELEMENT BINDING PROTEIN"/>
    <property type="match status" value="1"/>
</dbReference>
<dbReference type="GO" id="GO:0003700">
    <property type="term" value="F:DNA-binding transcription factor activity"/>
    <property type="evidence" value="ECO:0007669"/>
    <property type="project" value="InterPro"/>
</dbReference>
<evidence type="ECO:0000256" key="3">
    <source>
        <dbReference type="ARBA" id="ARBA00023015"/>
    </source>
</evidence>
<keyword evidence="10" id="KW-1185">Reference proteome</keyword>
<feature type="compositionally biased region" description="Polar residues" evidence="7">
    <location>
        <begin position="155"/>
        <end position="164"/>
    </location>
</feature>
<dbReference type="SUPFAM" id="SSF57959">
    <property type="entry name" value="Leucine zipper domain"/>
    <property type="match status" value="1"/>
</dbReference>
<dbReference type="GO" id="GO:0006357">
    <property type="term" value="P:regulation of transcription by RNA polymerase II"/>
    <property type="evidence" value="ECO:0007669"/>
    <property type="project" value="UniProtKB-ARBA"/>
</dbReference>
<feature type="compositionally biased region" description="Polar residues" evidence="7">
    <location>
        <begin position="60"/>
        <end position="70"/>
    </location>
</feature>